<dbReference type="CDD" id="cd07377">
    <property type="entry name" value="WHTH_GntR"/>
    <property type="match status" value="1"/>
</dbReference>
<evidence type="ECO:0000256" key="3">
    <source>
        <dbReference type="ARBA" id="ARBA00023015"/>
    </source>
</evidence>
<evidence type="ECO:0000313" key="7">
    <source>
        <dbReference type="EMBL" id="MCP8899090.1"/>
    </source>
</evidence>
<keyword evidence="7" id="KW-0808">Transferase</keyword>
<evidence type="ECO:0000259" key="6">
    <source>
        <dbReference type="PROSITE" id="PS50949"/>
    </source>
</evidence>
<dbReference type="PANTHER" id="PTHR46577">
    <property type="entry name" value="HTH-TYPE TRANSCRIPTIONAL REGULATORY PROTEIN GABR"/>
    <property type="match status" value="1"/>
</dbReference>
<dbReference type="GO" id="GO:0008483">
    <property type="term" value="F:transaminase activity"/>
    <property type="evidence" value="ECO:0007669"/>
    <property type="project" value="UniProtKB-KW"/>
</dbReference>
<dbReference type="InterPro" id="IPR036390">
    <property type="entry name" value="WH_DNA-bd_sf"/>
</dbReference>
<dbReference type="GO" id="GO:0030170">
    <property type="term" value="F:pyridoxal phosphate binding"/>
    <property type="evidence" value="ECO:0007669"/>
    <property type="project" value="InterPro"/>
</dbReference>
<comment type="caution">
    <text evidence="7">The sequence shown here is derived from an EMBL/GenBank/DDBJ whole genome shotgun (WGS) entry which is preliminary data.</text>
</comment>
<dbReference type="InterPro" id="IPR015421">
    <property type="entry name" value="PyrdxlP-dep_Trfase_major"/>
</dbReference>
<keyword evidence="4" id="KW-0238">DNA-binding</keyword>
<dbReference type="Pfam" id="PF00392">
    <property type="entry name" value="GntR"/>
    <property type="match status" value="1"/>
</dbReference>
<name>A0A9X2I2E3_9GAMM</name>
<organism evidence="7 8">
    <name type="scientific">Gilvimarinus xylanilyticus</name>
    <dbReference type="NCBI Taxonomy" id="2944139"/>
    <lineage>
        <taxon>Bacteria</taxon>
        <taxon>Pseudomonadati</taxon>
        <taxon>Pseudomonadota</taxon>
        <taxon>Gammaproteobacteria</taxon>
        <taxon>Cellvibrionales</taxon>
        <taxon>Cellvibrionaceae</taxon>
        <taxon>Gilvimarinus</taxon>
    </lineage>
</organism>
<dbReference type="CDD" id="cd00609">
    <property type="entry name" value="AAT_like"/>
    <property type="match status" value="1"/>
</dbReference>
<dbReference type="RefSeq" id="WP_253967349.1">
    <property type="nucleotide sequence ID" value="NZ_JAMFTH010000001.1"/>
</dbReference>
<reference evidence="7" key="1">
    <citation type="submission" date="2022-05" db="EMBL/GenBank/DDBJ databases">
        <authorList>
            <person name="Sun H.-N."/>
        </authorList>
    </citation>
    <scope>NUCLEOTIDE SEQUENCE</scope>
    <source>
        <strain evidence="7">HB14</strain>
    </source>
</reference>
<accession>A0A9X2I2E3</accession>
<dbReference type="InterPro" id="IPR000524">
    <property type="entry name" value="Tscrpt_reg_HTH_GntR"/>
</dbReference>
<dbReference type="GO" id="GO:0003677">
    <property type="term" value="F:DNA binding"/>
    <property type="evidence" value="ECO:0007669"/>
    <property type="project" value="UniProtKB-KW"/>
</dbReference>
<evidence type="ECO:0000256" key="1">
    <source>
        <dbReference type="ARBA" id="ARBA00005384"/>
    </source>
</evidence>
<dbReference type="PROSITE" id="PS50949">
    <property type="entry name" value="HTH_GNTR"/>
    <property type="match status" value="1"/>
</dbReference>
<dbReference type="Gene3D" id="1.10.10.10">
    <property type="entry name" value="Winged helix-like DNA-binding domain superfamily/Winged helix DNA-binding domain"/>
    <property type="match status" value="1"/>
</dbReference>
<evidence type="ECO:0000256" key="2">
    <source>
        <dbReference type="ARBA" id="ARBA00022898"/>
    </source>
</evidence>
<keyword evidence="2" id="KW-0663">Pyridoxal phosphate</keyword>
<dbReference type="InterPro" id="IPR015424">
    <property type="entry name" value="PyrdxlP-dep_Trfase"/>
</dbReference>
<dbReference type="GO" id="GO:0003700">
    <property type="term" value="F:DNA-binding transcription factor activity"/>
    <property type="evidence" value="ECO:0007669"/>
    <property type="project" value="InterPro"/>
</dbReference>
<dbReference type="SUPFAM" id="SSF46785">
    <property type="entry name" value="Winged helix' DNA-binding domain"/>
    <property type="match status" value="1"/>
</dbReference>
<proteinExistence type="inferred from homology"/>
<dbReference type="InterPro" id="IPR004839">
    <property type="entry name" value="Aminotransferase_I/II_large"/>
</dbReference>
<dbReference type="PANTHER" id="PTHR46577:SF2">
    <property type="entry name" value="TRANSCRIPTIONAL REGULATORY PROTEIN"/>
    <property type="match status" value="1"/>
</dbReference>
<sequence length="466" mass="51421">MLYRELANRLQTLIDDEVYPPGVALPGVRKLSQQHKVSVSTAVNACQELERRGLLQAKPRSGYFVCQAATKHKPPRIRTVSKTPKPVSGQERVLQLVQAANNPEMVNLGTAIPAADFLPVNVIEKAFRQVWREQRRRCVGYEFPPGAPELRTHIARHLASLQCRVNPEQVLITNSCQESIAIALKQVTQPGDIVVLESPTYYGLLQVVEQLGLKALEIPTDPTEGLSLGALELALESWPVAACVFVPSFSNPLGTCLSDERKQQLLRLLEKHNVPLVEDDIYGELPLSGPRPRPVKSWDTQGLVYYCSSSSKTLAAGLRVGWLVPGKNIQRAEYLQFINTVSVNTPAQLALAEVLDKSRYQRLIRGMCSDYSLAVARMIDRVSQLFPPDTRISRPAGGFVLWVELPGKINTTERLQAAMEAGVSFAPGSLFSATGKFANCLRINCAVKWDARVERGLLTLAKLLTA</sequence>
<evidence type="ECO:0000313" key="8">
    <source>
        <dbReference type="Proteomes" id="UP001139319"/>
    </source>
</evidence>
<comment type="similarity">
    <text evidence="1">In the C-terminal section; belongs to the class-I pyridoxal-phosphate-dependent aminotransferase family.</text>
</comment>
<evidence type="ECO:0000256" key="5">
    <source>
        <dbReference type="ARBA" id="ARBA00023163"/>
    </source>
</evidence>
<dbReference type="InterPro" id="IPR036388">
    <property type="entry name" value="WH-like_DNA-bd_sf"/>
</dbReference>
<protein>
    <submittedName>
        <fullName evidence="7">PLP-dependent aminotransferase family protein</fullName>
    </submittedName>
</protein>
<dbReference type="SMART" id="SM00345">
    <property type="entry name" value="HTH_GNTR"/>
    <property type="match status" value="1"/>
</dbReference>
<keyword evidence="7" id="KW-0032">Aminotransferase</keyword>
<dbReference type="Gene3D" id="3.90.1150.10">
    <property type="entry name" value="Aspartate Aminotransferase, domain 1"/>
    <property type="match status" value="1"/>
</dbReference>
<dbReference type="AlphaFoldDB" id="A0A9X2I2E3"/>
<reference evidence="7" key="2">
    <citation type="submission" date="2023-01" db="EMBL/GenBank/DDBJ databases">
        <title>Gilvimarinus xylanilyticus HB14 isolated from Caulerpa lentillifera aquaculture base in Hainan, China.</title>
        <authorList>
            <person name="Zhang Y.-J."/>
        </authorList>
    </citation>
    <scope>NUCLEOTIDE SEQUENCE</scope>
    <source>
        <strain evidence="7">HB14</strain>
    </source>
</reference>
<dbReference type="InterPro" id="IPR015422">
    <property type="entry name" value="PyrdxlP-dep_Trfase_small"/>
</dbReference>
<keyword evidence="3" id="KW-0805">Transcription regulation</keyword>
<dbReference type="Proteomes" id="UP001139319">
    <property type="component" value="Unassembled WGS sequence"/>
</dbReference>
<dbReference type="SUPFAM" id="SSF53383">
    <property type="entry name" value="PLP-dependent transferases"/>
    <property type="match status" value="1"/>
</dbReference>
<keyword evidence="5" id="KW-0804">Transcription</keyword>
<keyword evidence="8" id="KW-1185">Reference proteome</keyword>
<dbReference type="Gene3D" id="3.40.640.10">
    <property type="entry name" value="Type I PLP-dependent aspartate aminotransferase-like (Major domain)"/>
    <property type="match status" value="1"/>
</dbReference>
<dbReference type="EMBL" id="JAMFTH010000001">
    <property type="protein sequence ID" value="MCP8899090.1"/>
    <property type="molecule type" value="Genomic_DNA"/>
</dbReference>
<dbReference type="Pfam" id="PF00155">
    <property type="entry name" value="Aminotran_1_2"/>
    <property type="match status" value="1"/>
</dbReference>
<feature type="domain" description="HTH gntR-type" evidence="6">
    <location>
        <begin position="1"/>
        <end position="68"/>
    </location>
</feature>
<dbReference type="InterPro" id="IPR051446">
    <property type="entry name" value="HTH_trans_reg/aminotransferase"/>
</dbReference>
<evidence type="ECO:0000256" key="4">
    <source>
        <dbReference type="ARBA" id="ARBA00023125"/>
    </source>
</evidence>
<gene>
    <name evidence="7" type="ORF">M6D89_07240</name>
</gene>